<evidence type="ECO:0000313" key="2">
    <source>
        <dbReference type="EMBL" id="MTH33621.1"/>
    </source>
</evidence>
<name>A0A844H302_9RHOB</name>
<dbReference type="Proteomes" id="UP000442533">
    <property type="component" value="Unassembled WGS sequence"/>
</dbReference>
<dbReference type="EMBL" id="WMIF01000003">
    <property type="protein sequence ID" value="MTH33621.1"/>
    <property type="molecule type" value="Genomic_DNA"/>
</dbReference>
<sequence length="349" mass="36846">MLAHGALAQDAPTGGSAWSPEAWPLSHMDPGEAAQIDEPVGVTVLAAPGDANPAPDQPAEAPAPEAAASAATGTADGIGLIEAPEGALGTLPDVSADAFAESAGIASFVERRSPEPRGAMFGPIGHPPVVVELFTAEGCSSCPPADEMLGDLADRDDILALSWHVDYWDYLGWADQFARPEFTQRQQAYAHAWRERAIYTPQMIVGGTDTLIALRPAELMALIDMQMARPAPVLVTSSQKADGGFQIELTPRAAIARPVALLLVRYAPQRDVEIKAGENRGVSVGYRNVVLAVDRVGDWDGRAPLRMSVRADSTPAQSFPSDTRHAILAQELGRGQDVTGPILAAIRLD</sequence>
<comment type="caution">
    <text evidence="2">The sequence shown here is derived from an EMBL/GenBank/DDBJ whole genome shotgun (WGS) entry which is preliminary data.</text>
</comment>
<reference evidence="2 3" key="1">
    <citation type="submission" date="2019-11" db="EMBL/GenBank/DDBJ databases">
        <authorList>
            <person name="Dong K."/>
        </authorList>
    </citation>
    <scope>NUCLEOTIDE SEQUENCE [LARGE SCALE GENOMIC DNA]</scope>
    <source>
        <strain evidence="2 3">JCM 17370</strain>
    </source>
</reference>
<dbReference type="InterPro" id="IPR010634">
    <property type="entry name" value="DUF1223"/>
</dbReference>
<gene>
    <name evidence="2" type="ORF">GL279_03325</name>
</gene>
<dbReference type="InterPro" id="IPR036249">
    <property type="entry name" value="Thioredoxin-like_sf"/>
</dbReference>
<keyword evidence="3" id="KW-1185">Reference proteome</keyword>
<accession>A0A844H302</accession>
<feature type="region of interest" description="Disordered" evidence="1">
    <location>
        <begin position="1"/>
        <end position="32"/>
    </location>
</feature>
<dbReference type="PANTHER" id="PTHR36057:SF1">
    <property type="entry name" value="LIPOPROTEIN LIPID ATTACHMENT SITE-LIKE PROTEIN, PUTATIVE (DUF1223)-RELATED"/>
    <property type="match status" value="1"/>
</dbReference>
<protein>
    <submittedName>
        <fullName evidence="2">DUF1223 domain-containing protein</fullName>
    </submittedName>
</protein>
<feature type="compositionally biased region" description="Low complexity" evidence="1">
    <location>
        <begin position="51"/>
        <end position="71"/>
    </location>
</feature>
<feature type="region of interest" description="Disordered" evidence="1">
    <location>
        <begin position="45"/>
        <end position="71"/>
    </location>
</feature>
<proteinExistence type="predicted"/>
<organism evidence="2 3">
    <name type="scientific">Paracoccus limosus</name>
    <dbReference type="NCBI Taxonomy" id="913252"/>
    <lineage>
        <taxon>Bacteria</taxon>
        <taxon>Pseudomonadati</taxon>
        <taxon>Pseudomonadota</taxon>
        <taxon>Alphaproteobacteria</taxon>
        <taxon>Rhodobacterales</taxon>
        <taxon>Paracoccaceae</taxon>
        <taxon>Paracoccus</taxon>
    </lineage>
</organism>
<dbReference type="PANTHER" id="PTHR36057">
    <property type="match status" value="1"/>
</dbReference>
<evidence type="ECO:0000313" key="3">
    <source>
        <dbReference type="Proteomes" id="UP000442533"/>
    </source>
</evidence>
<evidence type="ECO:0000256" key="1">
    <source>
        <dbReference type="SAM" id="MobiDB-lite"/>
    </source>
</evidence>
<dbReference type="Pfam" id="PF06764">
    <property type="entry name" value="DUF1223"/>
    <property type="match status" value="1"/>
</dbReference>
<dbReference type="SUPFAM" id="SSF52833">
    <property type="entry name" value="Thioredoxin-like"/>
    <property type="match status" value="1"/>
</dbReference>
<dbReference type="OrthoDB" id="9808254at2"/>
<dbReference type="AlphaFoldDB" id="A0A844H302"/>